<dbReference type="GO" id="GO:0004640">
    <property type="term" value="F:phosphoribosylanthranilate isomerase activity"/>
    <property type="evidence" value="ECO:0007669"/>
    <property type="project" value="UniProtKB-EC"/>
</dbReference>
<comment type="catalytic activity">
    <reaction evidence="1">
        <text>N-(5-phospho-beta-D-ribosyl)anthranilate = 1-(2-carboxyphenylamino)-1-deoxy-D-ribulose 5-phosphate</text>
        <dbReference type="Rhea" id="RHEA:21540"/>
        <dbReference type="ChEBI" id="CHEBI:18277"/>
        <dbReference type="ChEBI" id="CHEBI:58613"/>
        <dbReference type="EC" id="5.3.1.24"/>
    </reaction>
</comment>
<keyword evidence="17" id="KW-0511">Multifunctional enzyme</keyword>
<proteinExistence type="inferred from homology"/>
<gene>
    <name evidence="22" type="ORF">CROQUDRAFT_47431</name>
</gene>
<evidence type="ECO:0000256" key="2">
    <source>
        <dbReference type="ARBA" id="ARBA00001633"/>
    </source>
</evidence>
<dbReference type="Pfam" id="PF00218">
    <property type="entry name" value="IGPS"/>
    <property type="match status" value="1"/>
</dbReference>
<dbReference type="GO" id="GO:0005829">
    <property type="term" value="C:cytosol"/>
    <property type="evidence" value="ECO:0007669"/>
    <property type="project" value="TreeGrafter"/>
</dbReference>
<dbReference type="PROSITE" id="PS51273">
    <property type="entry name" value="GATASE_TYPE_1"/>
    <property type="match status" value="1"/>
</dbReference>
<evidence type="ECO:0000256" key="12">
    <source>
        <dbReference type="ARBA" id="ARBA00022822"/>
    </source>
</evidence>
<dbReference type="InterPro" id="IPR011060">
    <property type="entry name" value="RibuloseP-bd_barrel"/>
</dbReference>
<evidence type="ECO:0000256" key="7">
    <source>
        <dbReference type="ARBA" id="ARBA00012266"/>
    </source>
</evidence>
<dbReference type="GO" id="GO:0004049">
    <property type="term" value="F:anthranilate synthase activity"/>
    <property type="evidence" value="ECO:0007669"/>
    <property type="project" value="UniProtKB-EC"/>
</dbReference>
<dbReference type="EC" id="4.1.1.48" evidence="8"/>
<dbReference type="Pfam" id="PF00697">
    <property type="entry name" value="PRAI"/>
    <property type="match status" value="1"/>
</dbReference>
<keyword evidence="12" id="KW-0822">Tryptophan biosynthesis</keyword>
<comment type="pathway">
    <text evidence="5">Amino-acid biosynthesis; L-tryptophan biosynthesis; L-tryptophan from chorismate: step 4/5.</text>
</comment>
<evidence type="ECO:0000256" key="17">
    <source>
        <dbReference type="ARBA" id="ARBA00023268"/>
    </source>
</evidence>
<dbReference type="HAMAP" id="MF_00135">
    <property type="entry name" value="PRAI"/>
    <property type="match status" value="1"/>
</dbReference>
<dbReference type="Gene3D" id="3.20.20.70">
    <property type="entry name" value="Aldolase class I"/>
    <property type="match status" value="2"/>
</dbReference>
<dbReference type="PRINTS" id="PR00096">
    <property type="entry name" value="GATASE"/>
</dbReference>
<evidence type="ECO:0000256" key="13">
    <source>
        <dbReference type="ARBA" id="ARBA00022962"/>
    </source>
</evidence>
<evidence type="ECO:0000256" key="3">
    <source>
        <dbReference type="ARBA" id="ARBA00003272"/>
    </source>
</evidence>
<evidence type="ECO:0000259" key="21">
    <source>
        <dbReference type="Pfam" id="PF00697"/>
    </source>
</evidence>
<dbReference type="InterPro" id="IPR006221">
    <property type="entry name" value="TrpG/PapA_dom"/>
</dbReference>
<keyword evidence="23" id="KW-1185">Reference proteome</keyword>
<sequence length="820" mass="90578">MTTSSINILMLDNYDSFTWNLYQYLSLLGANVTVIRSQSCTLEELIENHPSITHLVISPGPGHPTTDAGISIPTILHYAGKIPILGICMGLQCIYTAFGGIVDSVGTIVHGKTSKVFHDQKGLFKSITQGIQSTRYHSLAGNLGTLPEALKVTAWSNQSSPDDPKLYHPGSIIMAVRHKTFTIEAVQYHPESILSEEGKTLLNNFLKLKGGSWAENEQFGITSTTSVGQPSTSNSVSPTSIPAPSLPTILQSICRQRLLDIAEAKKIPGSSPIDLKQKLKLHISPVQIDFYQRIKQTPKPGQKSVALMAEIKRASPSKGSFVTDSTPPPPQIALSYALAGASTISVLTEPTWFKGTLMDMLFVRLALEHVPNRPAILRKDFILDTYQIDEARCYGADTILLIVACLSDEQLKLLFEHAKSLGMEPLVEVNNAIELERALKIGSRVIGVNNRNLHDFNVDMSTTTRMVEAVRKHDPDFPNSPSGIILCALSGISSRADVERYVEEGVGAVLVGESLMKAPDKRAFVHELLGIKPATEPFTPLRPLVKICGIKTPEQALQATMAGADLIGLIFVPTSKRYVTLSQAKIIIQHVRNSYPSTISDHITIDQPQPQPEQHFDWFAFQTNRLQIQSKNRKPLFVGVFQDSSLDEIIHYTSIIDLDFIQLHGQEPIQLSKFLTVPVIKTFHINFNDEKGQIKSNETLKDIYRSGFHSLPLIDSQINQQKGGTGKSFDWSILNSILPNNLTITMDDDDDQMMNHNSNQFQPFILAGGLNSENVGEAIKKFKPIILDVSSSVENLLTGEKEIEKIKKFIKSVETACFSR</sequence>
<dbReference type="InterPro" id="IPR001240">
    <property type="entry name" value="PRAI_dom"/>
</dbReference>
<evidence type="ECO:0000259" key="19">
    <source>
        <dbReference type="Pfam" id="PF00117"/>
    </source>
</evidence>
<dbReference type="PANTHER" id="PTHR43418">
    <property type="entry name" value="MULTIFUNCTIONAL TRYPTOPHAN BIOSYNTHESIS PROTEIN-RELATED"/>
    <property type="match status" value="1"/>
</dbReference>
<comment type="caution">
    <text evidence="22">The sequence shown here is derived from an EMBL/GenBank/DDBJ whole genome shotgun (WGS) entry which is preliminary data.</text>
</comment>
<dbReference type="Proteomes" id="UP000886653">
    <property type="component" value="Unassembled WGS sequence"/>
</dbReference>
<keyword evidence="13" id="KW-0315">Glutamine amidotransferase</keyword>
<evidence type="ECO:0000256" key="4">
    <source>
        <dbReference type="ARBA" id="ARBA00004664"/>
    </source>
</evidence>
<dbReference type="EC" id="4.1.3.27" evidence="7"/>
<dbReference type="CDD" id="cd00331">
    <property type="entry name" value="IGPS"/>
    <property type="match status" value="1"/>
</dbReference>
<dbReference type="Gene3D" id="3.40.50.880">
    <property type="match status" value="1"/>
</dbReference>
<evidence type="ECO:0000256" key="1">
    <source>
        <dbReference type="ARBA" id="ARBA00001164"/>
    </source>
</evidence>
<dbReference type="EMBL" id="MU167297">
    <property type="protein sequence ID" value="KAG0144346.1"/>
    <property type="molecule type" value="Genomic_DNA"/>
</dbReference>
<dbReference type="Pfam" id="PF00117">
    <property type="entry name" value="GATase"/>
    <property type="match status" value="1"/>
</dbReference>
<evidence type="ECO:0000256" key="8">
    <source>
        <dbReference type="ARBA" id="ARBA00012362"/>
    </source>
</evidence>
<dbReference type="NCBIfam" id="TIGR00566">
    <property type="entry name" value="trpG_papA"/>
    <property type="match status" value="1"/>
</dbReference>
<name>A0A9P6NIS7_9BASI</name>
<dbReference type="OrthoDB" id="524799at2759"/>
<dbReference type="AlphaFoldDB" id="A0A9P6NIS7"/>
<dbReference type="InterPro" id="IPR013785">
    <property type="entry name" value="Aldolase_TIM"/>
</dbReference>
<dbReference type="InterPro" id="IPR013798">
    <property type="entry name" value="Indole-3-glycerol_P_synth_dom"/>
</dbReference>
<feature type="domain" description="Glutamine amidotransferase" evidence="19">
    <location>
        <begin position="9"/>
        <end position="206"/>
    </location>
</feature>
<evidence type="ECO:0000256" key="15">
    <source>
        <dbReference type="ARBA" id="ARBA00023235"/>
    </source>
</evidence>
<keyword evidence="11" id="KW-0028">Amino-acid biosynthesis</keyword>
<accession>A0A9P6NIS7</accession>
<evidence type="ECO:0000256" key="18">
    <source>
        <dbReference type="ARBA" id="ARBA00047683"/>
    </source>
</evidence>
<comment type="function">
    <text evidence="3">Trifunctional enzyme bearing the Gln amidotransferase (GATase) domain of anthranilate synthase, indole-glycerolphosphate synthase, and phosphoribosylanthranilate isomerase activities.</text>
</comment>
<keyword evidence="15" id="KW-0413">Isomerase</keyword>
<evidence type="ECO:0000313" key="22">
    <source>
        <dbReference type="EMBL" id="KAG0144346.1"/>
    </source>
</evidence>
<evidence type="ECO:0000259" key="20">
    <source>
        <dbReference type="Pfam" id="PF00218"/>
    </source>
</evidence>
<comment type="pathway">
    <text evidence="6">Amino-acid biosynthesis; L-tryptophan biosynthesis; L-tryptophan from chorismate: step 1/5.</text>
</comment>
<dbReference type="InterPro" id="IPR050472">
    <property type="entry name" value="Anth_synth/Amidotransfase"/>
</dbReference>
<evidence type="ECO:0000256" key="11">
    <source>
        <dbReference type="ARBA" id="ARBA00022605"/>
    </source>
</evidence>
<comment type="catalytic activity">
    <reaction evidence="2">
        <text>1-(2-carboxyphenylamino)-1-deoxy-D-ribulose 5-phosphate + H(+) = (1S,2R)-1-C-(indol-3-yl)glycerol 3-phosphate + CO2 + H2O</text>
        <dbReference type="Rhea" id="RHEA:23476"/>
        <dbReference type="ChEBI" id="CHEBI:15377"/>
        <dbReference type="ChEBI" id="CHEBI:15378"/>
        <dbReference type="ChEBI" id="CHEBI:16526"/>
        <dbReference type="ChEBI" id="CHEBI:58613"/>
        <dbReference type="ChEBI" id="CHEBI:58866"/>
        <dbReference type="EC" id="4.1.1.48"/>
    </reaction>
</comment>
<dbReference type="SUPFAM" id="SSF52317">
    <property type="entry name" value="Class I glutamine amidotransferase-like"/>
    <property type="match status" value="1"/>
</dbReference>
<dbReference type="SUPFAM" id="SSF51366">
    <property type="entry name" value="Ribulose-phoshate binding barrel"/>
    <property type="match status" value="2"/>
</dbReference>
<evidence type="ECO:0000256" key="14">
    <source>
        <dbReference type="ARBA" id="ARBA00023141"/>
    </source>
</evidence>
<comment type="catalytic activity">
    <reaction evidence="18">
        <text>chorismate + L-glutamine = anthranilate + pyruvate + L-glutamate + H(+)</text>
        <dbReference type="Rhea" id="RHEA:21732"/>
        <dbReference type="ChEBI" id="CHEBI:15361"/>
        <dbReference type="ChEBI" id="CHEBI:15378"/>
        <dbReference type="ChEBI" id="CHEBI:16567"/>
        <dbReference type="ChEBI" id="CHEBI:29748"/>
        <dbReference type="ChEBI" id="CHEBI:29985"/>
        <dbReference type="ChEBI" id="CHEBI:58359"/>
        <dbReference type="EC" id="4.1.3.27"/>
    </reaction>
</comment>
<keyword evidence="16" id="KW-0456">Lyase</keyword>
<evidence type="ECO:0000256" key="9">
    <source>
        <dbReference type="ARBA" id="ARBA00012572"/>
    </source>
</evidence>
<feature type="domain" description="N-(5'phosphoribosyl) anthranilate isomerase (PRAI)" evidence="21">
    <location>
        <begin position="625"/>
        <end position="811"/>
    </location>
</feature>
<dbReference type="InterPro" id="IPR001468">
    <property type="entry name" value="Indole-3-GlycerolPSynthase_CS"/>
</dbReference>
<evidence type="ECO:0000256" key="5">
    <source>
        <dbReference type="ARBA" id="ARBA00004696"/>
    </source>
</evidence>
<dbReference type="InterPro" id="IPR017926">
    <property type="entry name" value="GATASE"/>
</dbReference>
<keyword evidence="14" id="KW-0057">Aromatic amino acid biosynthesis</keyword>
<dbReference type="GO" id="GO:0000162">
    <property type="term" value="P:L-tryptophan biosynthetic process"/>
    <property type="evidence" value="ECO:0007669"/>
    <property type="project" value="UniProtKB-KW"/>
</dbReference>
<evidence type="ECO:0000256" key="10">
    <source>
        <dbReference type="ARBA" id="ARBA00018819"/>
    </source>
</evidence>
<protein>
    <recommendedName>
        <fullName evidence="10">Multifunctional tryptophan biosynthesis protein</fullName>
        <ecNumber evidence="8">4.1.1.48</ecNumber>
        <ecNumber evidence="7">4.1.3.27</ecNumber>
        <ecNumber evidence="9">5.3.1.24</ecNumber>
    </recommendedName>
</protein>
<dbReference type="FunFam" id="3.20.20.70:FF:000136">
    <property type="entry name" value="Multifunctional tryptophan biosynthesis protein"/>
    <property type="match status" value="1"/>
</dbReference>
<dbReference type="CDD" id="cd00405">
    <property type="entry name" value="PRAI"/>
    <property type="match status" value="1"/>
</dbReference>
<feature type="domain" description="Indole-3-glycerol phosphate synthase" evidence="20">
    <location>
        <begin position="250"/>
        <end position="528"/>
    </location>
</feature>
<comment type="pathway">
    <text evidence="4">Amino-acid biosynthesis; L-tryptophan biosynthesis; L-tryptophan from chorismate: step 3/5.</text>
</comment>
<dbReference type="PROSITE" id="PS00614">
    <property type="entry name" value="IGPS"/>
    <property type="match status" value="1"/>
</dbReference>
<evidence type="ECO:0000256" key="6">
    <source>
        <dbReference type="ARBA" id="ARBA00004873"/>
    </source>
</evidence>
<dbReference type="PRINTS" id="PR00097">
    <property type="entry name" value="ANTSNTHASEII"/>
</dbReference>
<evidence type="ECO:0000256" key="16">
    <source>
        <dbReference type="ARBA" id="ARBA00023239"/>
    </source>
</evidence>
<dbReference type="CDD" id="cd01743">
    <property type="entry name" value="GATase1_Anthranilate_Synthase"/>
    <property type="match status" value="1"/>
</dbReference>
<organism evidence="22 23">
    <name type="scientific">Cronartium quercuum f. sp. fusiforme G11</name>
    <dbReference type="NCBI Taxonomy" id="708437"/>
    <lineage>
        <taxon>Eukaryota</taxon>
        <taxon>Fungi</taxon>
        <taxon>Dikarya</taxon>
        <taxon>Basidiomycota</taxon>
        <taxon>Pucciniomycotina</taxon>
        <taxon>Pucciniomycetes</taxon>
        <taxon>Pucciniales</taxon>
        <taxon>Coleosporiaceae</taxon>
        <taxon>Cronartium</taxon>
    </lineage>
</organism>
<dbReference type="PANTHER" id="PTHR43418:SF4">
    <property type="entry name" value="MULTIFUNCTIONAL TRYPTOPHAN BIOSYNTHESIS PROTEIN"/>
    <property type="match status" value="1"/>
</dbReference>
<dbReference type="EC" id="5.3.1.24" evidence="9"/>
<dbReference type="GO" id="GO:0004425">
    <property type="term" value="F:indole-3-glycerol-phosphate synthase activity"/>
    <property type="evidence" value="ECO:0007669"/>
    <property type="project" value="UniProtKB-EC"/>
</dbReference>
<dbReference type="FunFam" id="3.40.50.880:FF:000031">
    <property type="entry name" value="Multifunctional tryptophan biosynthesis protein"/>
    <property type="match status" value="1"/>
</dbReference>
<reference evidence="22" key="1">
    <citation type="submission" date="2013-11" db="EMBL/GenBank/DDBJ databases">
        <title>Genome sequence of the fusiform rust pathogen reveals effectors for host alternation and coevolution with pine.</title>
        <authorList>
            <consortium name="DOE Joint Genome Institute"/>
            <person name="Smith K."/>
            <person name="Pendleton A."/>
            <person name="Kubisiak T."/>
            <person name="Anderson C."/>
            <person name="Salamov A."/>
            <person name="Aerts A."/>
            <person name="Riley R."/>
            <person name="Clum A."/>
            <person name="Lindquist E."/>
            <person name="Ence D."/>
            <person name="Campbell M."/>
            <person name="Kronenberg Z."/>
            <person name="Feau N."/>
            <person name="Dhillon B."/>
            <person name="Hamelin R."/>
            <person name="Burleigh J."/>
            <person name="Smith J."/>
            <person name="Yandell M."/>
            <person name="Nelson C."/>
            <person name="Grigoriev I."/>
            <person name="Davis J."/>
        </authorList>
    </citation>
    <scope>NUCLEOTIDE SEQUENCE</scope>
    <source>
        <strain evidence="22">G11</strain>
    </source>
</reference>
<dbReference type="InterPro" id="IPR029062">
    <property type="entry name" value="Class_I_gatase-like"/>
</dbReference>
<evidence type="ECO:0000313" key="23">
    <source>
        <dbReference type="Proteomes" id="UP000886653"/>
    </source>
</evidence>